<evidence type="ECO:0000313" key="5">
    <source>
        <dbReference type="EMBL" id="PCS01595.1"/>
    </source>
</evidence>
<comment type="caution">
    <text evidence="5">The sequence shown here is derived from an EMBL/GenBank/DDBJ whole genome shotgun (WGS) entry which is preliminary data.</text>
</comment>
<dbReference type="RefSeq" id="WP_252899117.1">
    <property type="nucleotide sequence ID" value="NZ_BBAL01000001.1"/>
</dbReference>
<reference evidence="5 6" key="1">
    <citation type="submission" date="2014-12" db="EMBL/GenBank/DDBJ databases">
        <title>Draft genome sequences of 10 type strains of Lactococcus.</title>
        <authorList>
            <person name="Sun Z."/>
            <person name="Zhong Z."/>
            <person name="Liu W."/>
            <person name="Zhang W."/>
            <person name="Zhang H."/>
        </authorList>
    </citation>
    <scope>NUCLEOTIDE SEQUENCE [LARGE SCALE GENOMIC DNA]</scope>
    <source>
        <strain evidence="5 6">JCM 16395</strain>
    </source>
</reference>
<keyword evidence="6" id="KW-1185">Reference proteome</keyword>
<dbReference type="AlphaFoldDB" id="A0A2A5RQ77"/>
<sequence length="364" mass="40751">MDFTISPQIPSNQANPDEGFFDLLMPNPGSEQNLQIVFKNISKKAITVEASIAPATTSSTGIVQYTETQGSLDPSLKYNIKDLVQFPSEINLLAGESKTISFRVKMPDVNFNGLIAGGLTFKEKASHQSTNSTKGIMLTNLYQYMISILMRQVHNKQMPQLTLSNVDASQNNTRNVIAVNLENSAPYFFCNLNVKADVTGLTNKTLSYHFKNSSMQMAPNSNFNLAIPVSIQGPLASNQYSKPLQAGNYKMTMTAYGQEDSSGVYSALDTSGQLQHYDYRWSFSKNFTITQAQANKLNRTDMSIQKVNDNWLIGLGAGVLLFILVVFFFLFILRKRRKKSNDEKRALQNKINDMQKELEKKNNN</sequence>
<keyword evidence="2" id="KW-0812">Transmembrane</keyword>
<dbReference type="Pfam" id="PF11797">
    <property type="entry name" value="WxLIP_HBD"/>
    <property type="match status" value="1"/>
</dbReference>
<keyword evidence="2" id="KW-0472">Membrane</keyword>
<evidence type="ECO:0000256" key="1">
    <source>
        <dbReference type="SAM" id="Coils"/>
    </source>
</evidence>
<evidence type="ECO:0000256" key="2">
    <source>
        <dbReference type="SAM" id="Phobius"/>
    </source>
</evidence>
<dbReference type="Proteomes" id="UP000218181">
    <property type="component" value="Unassembled WGS sequence"/>
</dbReference>
<keyword evidence="1" id="KW-0175">Coiled coil</keyword>
<dbReference type="EMBL" id="JXJU01000001">
    <property type="protein sequence ID" value="PCS01595.1"/>
    <property type="molecule type" value="Genomic_DNA"/>
</dbReference>
<proteinExistence type="predicted"/>
<evidence type="ECO:0000259" key="3">
    <source>
        <dbReference type="Pfam" id="PF06030"/>
    </source>
</evidence>
<name>A0A2A5RQ77_9LACT</name>
<dbReference type="InterPro" id="IPR021759">
    <property type="entry name" value="WxLIP_HBD"/>
</dbReference>
<evidence type="ECO:0000313" key="6">
    <source>
        <dbReference type="Proteomes" id="UP000218181"/>
    </source>
</evidence>
<organism evidence="5 6">
    <name type="scientific">Lactococcus fujiensis JCM 16395</name>
    <dbReference type="NCBI Taxonomy" id="1291764"/>
    <lineage>
        <taxon>Bacteria</taxon>
        <taxon>Bacillati</taxon>
        <taxon>Bacillota</taxon>
        <taxon>Bacilli</taxon>
        <taxon>Lactobacillales</taxon>
        <taxon>Streptococcaceae</taxon>
        <taxon>Lactococcus</taxon>
    </lineage>
</organism>
<keyword evidence="2" id="KW-1133">Transmembrane helix</keyword>
<gene>
    <name evidence="5" type="ORF">RT41_GL000359</name>
</gene>
<feature type="coiled-coil region" evidence="1">
    <location>
        <begin position="337"/>
        <end position="364"/>
    </location>
</feature>
<dbReference type="STRING" id="1291764.GCA_001311235_00046"/>
<feature type="domain" description="WxL Interacting Protein host binding" evidence="4">
    <location>
        <begin position="134"/>
        <end position="299"/>
    </location>
</feature>
<dbReference type="Pfam" id="PF06030">
    <property type="entry name" value="WxLIP_PGBD"/>
    <property type="match status" value="1"/>
</dbReference>
<feature type="transmembrane region" description="Helical" evidence="2">
    <location>
        <begin position="311"/>
        <end position="333"/>
    </location>
</feature>
<feature type="domain" description="WxL Interacting Protein peptidoglycan binding" evidence="3">
    <location>
        <begin position="3"/>
        <end position="123"/>
    </location>
</feature>
<accession>A0A2A5RQ77</accession>
<protein>
    <submittedName>
        <fullName evidence="5">Cell surface protein</fullName>
    </submittedName>
</protein>
<dbReference type="InterPro" id="IPR010317">
    <property type="entry name" value="WxLIP_PGBD"/>
</dbReference>
<evidence type="ECO:0000259" key="4">
    <source>
        <dbReference type="Pfam" id="PF11797"/>
    </source>
</evidence>